<protein>
    <recommendedName>
        <fullName evidence="1">DUF8175 domain-containing protein</fullName>
    </recommendedName>
</protein>
<dbReference type="Pfam" id="PF26526">
    <property type="entry name" value="DUF8175"/>
    <property type="match status" value="1"/>
</dbReference>
<name>A0A7K1V3W7_9NOCA</name>
<keyword evidence="3" id="KW-1185">Reference proteome</keyword>
<feature type="domain" description="DUF8175" evidence="1">
    <location>
        <begin position="2"/>
        <end position="135"/>
    </location>
</feature>
<gene>
    <name evidence="2" type="ORF">GPX89_26740</name>
</gene>
<dbReference type="Proteomes" id="UP000466794">
    <property type="component" value="Unassembled WGS sequence"/>
</dbReference>
<dbReference type="RefSeq" id="WP_157390399.1">
    <property type="nucleotide sequence ID" value="NZ_WRPP01000005.1"/>
</dbReference>
<sequence>MDGVPVGYARDRAGAETAAVNAVQALTQAGEGRIRMETVERAVVARDPGPGLRRSLGIGADRAADRDVVNLVPAAVSVLELSRSAARVSVWTVAVSRSSIGDGDPASVITAWATHTVSLVWEKDDWKVKELGSATGPTPEQAVAPGAQSPLSGALESGYYSFYIN</sequence>
<evidence type="ECO:0000259" key="1">
    <source>
        <dbReference type="Pfam" id="PF26526"/>
    </source>
</evidence>
<evidence type="ECO:0000313" key="2">
    <source>
        <dbReference type="EMBL" id="MVU80838.1"/>
    </source>
</evidence>
<accession>A0A7K1V3W7</accession>
<evidence type="ECO:0000313" key="3">
    <source>
        <dbReference type="Proteomes" id="UP000466794"/>
    </source>
</evidence>
<reference evidence="2 3" key="1">
    <citation type="submission" date="2019-12" db="EMBL/GenBank/DDBJ databases">
        <title>Nocardia sp. nov. ET3-3 isolated from soil.</title>
        <authorList>
            <person name="Kanchanasin P."/>
            <person name="Tanasupawat S."/>
            <person name="Yuki M."/>
            <person name="Kudo T."/>
        </authorList>
    </citation>
    <scope>NUCLEOTIDE SEQUENCE [LARGE SCALE GENOMIC DNA]</scope>
    <source>
        <strain evidence="2 3">ET3-3</strain>
    </source>
</reference>
<dbReference type="EMBL" id="WRPP01000005">
    <property type="protein sequence ID" value="MVU80838.1"/>
    <property type="molecule type" value="Genomic_DNA"/>
</dbReference>
<comment type="caution">
    <text evidence="2">The sequence shown here is derived from an EMBL/GenBank/DDBJ whole genome shotgun (WGS) entry which is preliminary data.</text>
</comment>
<organism evidence="2 3">
    <name type="scientific">Nocardia terrae</name>
    <dbReference type="NCBI Taxonomy" id="2675851"/>
    <lineage>
        <taxon>Bacteria</taxon>
        <taxon>Bacillati</taxon>
        <taxon>Actinomycetota</taxon>
        <taxon>Actinomycetes</taxon>
        <taxon>Mycobacteriales</taxon>
        <taxon>Nocardiaceae</taxon>
        <taxon>Nocardia</taxon>
    </lineage>
</organism>
<dbReference type="InterPro" id="IPR058488">
    <property type="entry name" value="DUF8175"/>
</dbReference>
<dbReference type="AlphaFoldDB" id="A0A7K1V3W7"/>
<proteinExistence type="predicted"/>